<keyword evidence="4 11" id="KW-0479">Metal-binding</keyword>
<dbReference type="SUPFAM" id="SSF56091">
    <property type="entry name" value="DNA ligase/mRNA capping enzyme, catalytic domain"/>
    <property type="match status" value="1"/>
</dbReference>
<feature type="binding site" evidence="11">
    <location>
        <position position="424"/>
    </location>
    <ligand>
        <name>Zn(2+)</name>
        <dbReference type="ChEBI" id="CHEBI:29105"/>
    </ligand>
</feature>
<dbReference type="InterPro" id="IPR013840">
    <property type="entry name" value="DNAligase_N"/>
</dbReference>
<proteinExistence type="inferred from homology"/>
<dbReference type="Pfam" id="PF12826">
    <property type="entry name" value="HHH_2"/>
    <property type="match status" value="1"/>
</dbReference>
<dbReference type="Gene3D" id="3.30.470.30">
    <property type="entry name" value="DNA ligase/mRNA capping enzyme"/>
    <property type="match status" value="1"/>
</dbReference>
<dbReference type="SUPFAM" id="SSF52113">
    <property type="entry name" value="BRCT domain"/>
    <property type="match status" value="1"/>
</dbReference>
<evidence type="ECO:0000256" key="7">
    <source>
        <dbReference type="ARBA" id="ARBA00022842"/>
    </source>
</evidence>
<evidence type="ECO:0000313" key="15">
    <source>
        <dbReference type="Proteomes" id="UP001500957"/>
    </source>
</evidence>
<dbReference type="SUPFAM" id="SSF50249">
    <property type="entry name" value="Nucleic acid-binding proteins"/>
    <property type="match status" value="1"/>
</dbReference>
<comment type="function">
    <text evidence="1 11">DNA ligase that catalyzes the formation of phosphodiester linkages between 5'-phosphoryl and 3'-hydroxyl groups in double-stranded DNA using NAD as a coenzyme and as the energy source for the reaction. It is essential for DNA replication and repair of damaged DNA.</text>
</comment>
<dbReference type="GO" id="GO:0016874">
    <property type="term" value="F:ligase activity"/>
    <property type="evidence" value="ECO:0007669"/>
    <property type="project" value="UniProtKB-KW"/>
</dbReference>
<dbReference type="NCBIfam" id="NF005932">
    <property type="entry name" value="PRK07956.1"/>
    <property type="match status" value="1"/>
</dbReference>
<comment type="cofactor">
    <cofactor evidence="11">
        <name>Mg(2+)</name>
        <dbReference type="ChEBI" id="CHEBI:18420"/>
    </cofactor>
    <cofactor evidence="11">
        <name>Mn(2+)</name>
        <dbReference type="ChEBI" id="CHEBI:29035"/>
    </cofactor>
</comment>
<keyword evidence="5 11" id="KW-0227">DNA damage</keyword>
<dbReference type="RefSeq" id="WP_344608234.1">
    <property type="nucleotide sequence ID" value="NZ_BAAAHE010000044.1"/>
</dbReference>
<evidence type="ECO:0000256" key="12">
    <source>
        <dbReference type="RuleBase" id="RU000618"/>
    </source>
</evidence>
<sequence length="702" mass="75670">MADEVEVPEMADVPAEVRAQHAELSEELSDALYRYHVLDRPTLSDADYDAKMRELVGLEEKYPSLRTPDSPSQRVGAAISTDFAPVEHLERMMSLDNAFSAEELAAWAARVEKEVGVGAEYLCELKVDGLAVALVYEKGRLVRAATRGDGSTGEDVTPNVRTLENVPDRLQVPDGGEIPDLLEVRGEVFFPVAGFEELNASLVAAGKAPFANPRNTAAGSLRQKDPRVTASRKLKLVVHGIGASSGVTYERQSGGYDLLASWGLPVATTAKVVTDLTGVQKFIDHYGEHRHSVEHEIDGVVVKVDQRDLQRRLGSTSRAPRWAIAFKYPPEEVNTKLLDIQVNVGRTGRVTPFGVMEPVKVAGSTVEMATLHNASEVKRKGVLIGDTVVLRKAGDVIPEIVGPVVDLRDGTEREFVMPTHCPSCGTELRPEKEADVDLRCPNSRSCPSQLRERIFHVASRNALDIEVLGFKAATALLDAGVLTDEGDIFTLDETKLLGVDLFTTKAGKLSANGAKLLANLDAAKERALWRVVVALSIRHVGPTAAQALAREFRSVDAIAAASEEELANTEGVGPTIAAALREWFAVDWHRDVVEKWRAAGVRLAEEVTDEGPRPLEGVTVVVTGSLTGWSRDEATEAVQKLGGKVSGSVSKKTGFVVVGDSPGSKYDKAVSLKVPVLDEEGFAVLLSDGPDAAREKAQIPAE</sequence>
<dbReference type="PIRSF" id="PIRSF001604">
    <property type="entry name" value="LigA"/>
    <property type="match status" value="1"/>
</dbReference>
<organism evidence="14 15">
    <name type="scientific">Sporichthya brevicatena</name>
    <dbReference type="NCBI Taxonomy" id="171442"/>
    <lineage>
        <taxon>Bacteria</taxon>
        <taxon>Bacillati</taxon>
        <taxon>Actinomycetota</taxon>
        <taxon>Actinomycetes</taxon>
        <taxon>Sporichthyales</taxon>
        <taxon>Sporichthyaceae</taxon>
        <taxon>Sporichthya</taxon>
    </lineage>
</organism>
<evidence type="ECO:0000256" key="9">
    <source>
        <dbReference type="ARBA" id="ARBA00023204"/>
    </source>
</evidence>
<evidence type="ECO:0000256" key="2">
    <source>
        <dbReference type="ARBA" id="ARBA00022598"/>
    </source>
</evidence>
<feature type="binding site" evidence="11">
    <location>
        <begin position="45"/>
        <end position="49"/>
    </location>
    <ligand>
        <name>NAD(+)</name>
        <dbReference type="ChEBI" id="CHEBI:57540"/>
    </ligand>
</feature>
<comment type="catalytic activity">
    <reaction evidence="10 11 12">
        <text>NAD(+) + (deoxyribonucleotide)n-3'-hydroxyl + 5'-phospho-(deoxyribonucleotide)m = (deoxyribonucleotide)n+m + AMP + beta-nicotinamide D-nucleotide.</text>
        <dbReference type="EC" id="6.5.1.2"/>
    </reaction>
</comment>
<dbReference type="InterPro" id="IPR004150">
    <property type="entry name" value="NAD_DNA_ligase_OB"/>
</dbReference>
<accession>A0ABN1H8A8</accession>
<dbReference type="PANTHER" id="PTHR23389:SF9">
    <property type="entry name" value="DNA LIGASE"/>
    <property type="match status" value="1"/>
</dbReference>
<dbReference type="InterPro" id="IPR003583">
    <property type="entry name" value="Hlx-hairpin-Hlx_DNA-bd_motif"/>
</dbReference>
<dbReference type="Gene3D" id="2.40.50.140">
    <property type="entry name" value="Nucleic acid-binding proteins"/>
    <property type="match status" value="1"/>
</dbReference>
<protein>
    <recommendedName>
        <fullName evidence="11 12">DNA ligase</fullName>
        <ecNumber evidence="11 12">6.5.1.2</ecNumber>
    </recommendedName>
    <alternativeName>
        <fullName evidence="11">Polydeoxyribonucleotide synthase [NAD(+)]</fullName>
    </alternativeName>
</protein>
<dbReference type="Pfam" id="PF03120">
    <property type="entry name" value="OB_DNA_ligase"/>
    <property type="match status" value="1"/>
</dbReference>
<dbReference type="InterPro" id="IPR010994">
    <property type="entry name" value="RuvA_2-like"/>
</dbReference>
<dbReference type="InterPro" id="IPR033136">
    <property type="entry name" value="DNA_ligase_CS"/>
</dbReference>
<feature type="binding site" evidence="11">
    <location>
        <position position="440"/>
    </location>
    <ligand>
        <name>Zn(2+)</name>
        <dbReference type="ChEBI" id="CHEBI:29105"/>
    </ligand>
</feature>
<name>A0ABN1H8A8_9ACTN</name>
<dbReference type="InterPro" id="IPR013839">
    <property type="entry name" value="DNAligase_adenylation"/>
</dbReference>
<dbReference type="HAMAP" id="MF_01588">
    <property type="entry name" value="DNA_ligase_A"/>
    <property type="match status" value="1"/>
</dbReference>
<dbReference type="CDD" id="cd00114">
    <property type="entry name" value="LIGANc"/>
    <property type="match status" value="1"/>
</dbReference>
<evidence type="ECO:0000256" key="10">
    <source>
        <dbReference type="ARBA" id="ARBA00034005"/>
    </source>
</evidence>
<feature type="binding site" evidence="11">
    <location>
        <begin position="94"/>
        <end position="95"/>
    </location>
    <ligand>
        <name>NAD(+)</name>
        <dbReference type="ChEBI" id="CHEBI:57540"/>
    </ligand>
</feature>
<evidence type="ECO:0000256" key="8">
    <source>
        <dbReference type="ARBA" id="ARBA00023027"/>
    </source>
</evidence>
<feature type="active site" description="N6-AMP-lysine intermediate" evidence="11">
    <location>
        <position position="126"/>
    </location>
</feature>
<dbReference type="Gene3D" id="1.10.150.20">
    <property type="entry name" value="5' to 3' exonuclease, C-terminal subdomain"/>
    <property type="match status" value="2"/>
</dbReference>
<dbReference type="SUPFAM" id="SSF47781">
    <property type="entry name" value="RuvA domain 2-like"/>
    <property type="match status" value="1"/>
</dbReference>
<feature type="binding site" evidence="11">
    <location>
        <position position="446"/>
    </location>
    <ligand>
        <name>Zn(2+)</name>
        <dbReference type="ChEBI" id="CHEBI:29105"/>
    </ligand>
</feature>
<dbReference type="Gene3D" id="1.10.287.610">
    <property type="entry name" value="Helix hairpin bin"/>
    <property type="match status" value="1"/>
</dbReference>
<evidence type="ECO:0000256" key="6">
    <source>
        <dbReference type="ARBA" id="ARBA00022833"/>
    </source>
</evidence>
<evidence type="ECO:0000256" key="11">
    <source>
        <dbReference type="HAMAP-Rule" id="MF_01588"/>
    </source>
</evidence>
<dbReference type="CDD" id="cd17748">
    <property type="entry name" value="BRCT_DNA_ligase_like"/>
    <property type="match status" value="1"/>
</dbReference>
<keyword evidence="7 11" id="KW-0460">Magnesium</keyword>
<dbReference type="InterPro" id="IPR041663">
    <property type="entry name" value="DisA/LigA_HHH"/>
</dbReference>
<dbReference type="SMART" id="SM00292">
    <property type="entry name" value="BRCT"/>
    <property type="match status" value="1"/>
</dbReference>
<comment type="caution">
    <text evidence="14">The sequence shown here is derived from an EMBL/GenBank/DDBJ whole genome shotgun (WGS) entry which is preliminary data.</text>
</comment>
<keyword evidence="3 11" id="KW-0235">DNA replication</keyword>
<comment type="similarity">
    <text evidence="11">Belongs to the NAD-dependent DNA ligase family. LigA subfamily.</text>
</comment>
<feature type="binding site" evidence="11">
    <location>
        <position position="124"/>
    </location>
    <ligand>
        <name>NAD(+)</name>
        <dbReference type="ChEBI" id="CHEBI:57540"/>
    </ligand>
</feature>
<evidence type="ECO:0000256" key="4">
    <source>
        <dbReference type="ARBA" id="ARBA00022723"/>
    </source>
</evidence>
<keyword evidence="9 11" id="KW-0234">DNA repair</keyword>
<feature type="binding site" evidence="11">
    <location>
        <position position="187"/>
    </location>
    <ligand>
        <name>NAD(+)</name>
        <dbReference type="ChEBI" id="CHEBI:57540"/>
    </ligand>
</feature>
<dbReference type="Gene3D" id="6.20.10.30">
    <property type="match status" value="1"/>
</dbReference>
<feature type="binding site" evidence="11">
    <location>
        <position position="303"/>
    </location>
    <ligand>
        <name>NAD(+)</name>
        <dbReference type="ChEBI" id="CHEBI:57540"/>
    </ligand>
</feature>
<keyword evidence="6 11" id="KW-0862">Zinc</keyword>
<dbReference type="Proteomes" id="UP001500957">
    <property type="component" value="Unassembled WGS sequence"/>
</dbReference>
<gene>
    <name evidence="11 14" type="primary">ligA</name>
    <name evidence="14" type="ORF">GCM10009547_40900</name>
</gene>
<dbReference type="Gene3D" id="3.40.50.10190">
    <property type="entry name" value="BRCT domain"/>
    <property type="match status" value="1"/>
</dbReference>
<dbReference type="EMBL" id="BAAAHE010000044">
    <property type="protein sequence ID" value="GAA0632846.1"/>
    <property type="molecule type" value="Genomic_DNA"/>
</dbReference>
<evidence type="ECO:0000256" key="3">
    <source>
        <dbReference type="ARBA" id="ARBA00022705"/>
    </source>
</evidence>
<evidence type="ECO:0000313" key="14">
    <source>
        <dbReference type="EMBL" id="GAA0632846.1"/>
    </source>
</evidence>
<evidence type="ECO:0000256" key="1">
    <source>
        <dbReference type="ARBA" id="ARBA00004067"/>
    </source>
</evidence>
<dbReference type="SMART" id="SM00278">
    <property type="entry name" value="HhH1"/>
    <property type="match status" value="3"/>
</dbReference>
<dbReference type="Pfam" id="PF03119">
    <property type="entry name" value="DNA_ligase_ZBD"/>
    <property type="match status" value="1"/>
</dbReference>
<evidence type="ECO:0000256" key="5">
    <source>
        <dbReference type="ARBA" id="ARBA00022763"/>
    </source>
</evidence>
<dbReference type="PROSITE" id="PS01055">
    <property type="entry name" value="DNA_LIGASE_N1"/>
    <property type="match status" value="1"/>
</dbReference>
<dbReference type="PANTHER" id="PTHR23389">
    <property type="entry name" value="CHROMOSOME TRANSMISSION FIDELITY FACTOR 18"/>
    <property type="match status" value="1"/>
</dbReference>
<feature type="binding site" evidence="11">
    <location>
        <position position="327"/>
    </location>
    <ligand>
        <name>NAD(+)</name>
        <dbReference type="ChEBI" id="CHEBI:57540"/>
    </ligand>
</feature>
<feature type="domain" description="BRCT" evidence="13">
    <location>
        <begin position="610"/>
        <end position="680"/>
    </location>
</feature>
<dbReference type="PROSITE" id="PS50172">
    <property type="entry name" value="BRCT"/>
    <property type="match status" value="1"/>
</dbReference>
<dbReference type="InterPro" id="IPR012340">
    <property type="entry name" value="NA-bd_OB-fold"/>
</dbReference>
<dbReference type="InterPro" id="IPR001357">
    <property type="entry name" value="BRCT_dom"/>
</dbReference>
<dbReference type="PROSITE" id="PS01056">
    <property type="entry name" value="DNA_LIGASE_N2"/>
    <property type="match status" value="1"/>
</dbReference>
<dbReference type="InterPro" id="IPR036420">
    <property type="entry name" value="BRCT_dom_sf"/>
</dbReference>
<reference evidence="14 15" key="1">
    <citation type="journal article" date="2019" name="Int. J. Syst. Evol. Microbiol.">
        <title>The Global Catalogue of Microorganisms (GCM) 10K type strain sequencing project: providing services to taxonomists for standard genome sequencing and annotation.</title>
        <authorList>
            <consortium name="The Broad Institute Genomics Platform"/>
            <consortium name="The Broad Institute Genome Sequencing Center for Infectious Disease"/>
            <person name="Wu L."/>
            <person name="Ma J."/>
        </authorList>
    </citation>
    <scope>NUCLEOTIDE SEQUENCE [LARGE SCALE GENOMIC DNA]</scope>
    <source>
        <strain evidence="14 15">JCM 10671</strain>
    </source>
</reference>
<dbReference type="EC" id="6.5.1.2" evidence="11 12"/>
<keyword evidence="11" id="KW-0464">Manganese</keyword>
<keyword evidence="8 11" id="KW-0520">NAD</keyword>
<evidence type="ECO:0000259" key="13">
    <source>
        <dbReference type="PROSITE" id="PS50172"/>
    </source>
</evidence>
<feature type="binding site" evidence="11">
    <location>
        <position position="421"/>
    </location>
    <ligand>
        <name>Zn(2+)</name>
        <dbReference type="ChEBI" id="CHEBI:29105"/>
    </ligand>
</feature>
<keyword evidence="2 11" id="KW-0436">Ligase</keyword>
<dbReference type="InterPro" id="IPR001679">
    <property type="entry name" value="DNA_ligase"/>
</dbReference>
<dbReference type="InterPro" id="IPR004149">
    <property type="entry name" value="Znf_DNAligase_C4"/>
</dbReference>
<dbReference type="SMART" id="SM00532">
    <property type="entry name" value="LIGANc"/>
    <property type="match status" value="1"/>
</dbReference>
<dbReference type="Pfam" id="PF00533">
    <property type="entry name" value="BRCT"/>
    <property type="match status" value="1"/>
</dbReference>
<feature type="binding site" evidence="11">
    <location>
        <position position="147"/>
    </location>
    <ligand>
        <name>NAD(+)</name>
        <dbReference type="ChEBI" id="CHEBI:57540"/>
    </ligand>
</feature>
<dbReference type="InterPro" id="IPR018239">
    <property type="entry name" value="DNA_ligase_AS"/>
</dbReference>
<dbReference type="NCBIfam" id="TIGR00575">
    <property type="entry name" value="dnlj"/>
    <property type="match status" value="1"/>
</dbReference>
<dbReference type="Pfam" id="PF01653">
    <property type="entry name" value="DNA_ligase_aden"/>
    <property type="match status" value="1"/>
</dbReference>
<keyword evidence="15" id="KW-1185">Reference proteome</keyword>